<name>A0ABS7FS65_9ACTN</name>
<organism evidence="2 3">
    <name type="scientific">Actinomadura parmotrematis</name>
    <dbReference type="NCBI Taxonomy" id="2864039"/>
    <lineage>
        <taxon>Bacteria</taxon>
        <taxon>Bacillati</taxon>
        <taxon>Actinomycetota</taxon>
        <taxon>Actinomycetes</taxon>
        <taxon>Streptosporangiales</taxon>
        <taxon>Thermomonosporaceae</taxon>
        <taxon>Actinomadura</taxon>
    </lineage>
</organism>
<dbReference type="InterPro" id="IPR051470">
    <property type="entry name" value="Thiol:disulfide_interchange"/>
</dbReference>
<accession>A0ABS7FS65</accession>
<dbReference type="PANTHER" id="PTHR35272">
    <property type="entry name" value="THIOL:DISULFIDE INTERCHANGE PROTEIN DSBC-RELATED"/>
    <property type="match status" value="1"/>
</dbReference>
<gene>
    <name evidence="2" type="ORF">K1Y72_12685</name>
</gene>
<sequence>MADLRFDELPLDLAFTATRGDGRRRIAVFGDPADRFTRELYRDELPKIDDVTVHTLLLPLEIYPDSDRLARLVWGADDRAAAWSRLMLDGVEPAGEPDRYAPLEELRLAARELSVDSTPTLVFEDGAMFAGAMPAAEIARHLAG</sequence>
<reference evidence="2 3" key="1">
    <citation type="submission" date="2021-07" db="EMBL/GenBank/DDBJ databases">
        <title>Actinomadura sp. PM05-2 isolated from lichen.</title>
        <authorList>
            <person name="Somphong A."/>
            <person name="Phongsopitanun W."/>
            <person name="Tanasupawat S."/>
            <person name="Peongsungnone V."/>
        </authorList>
    </citation>
    <scope>NUCLEOTIDE SEQUENCE [LARGE SCALE GENOMIC DNA]</scope>
    <source>
        <strain evidence="2 3">PM05-2</strain>
    </source>
</reference>
<dbReference type="Gene3D" id="3.40.30.10">
    <property type="entry name" value="Glutaredoxin"/>
    <property type="match status" value="1"/>
</dbReference>
<evidence type="ECO:0000313" key="2">
    <source>
        <dbReference type="EMBL" id="MBW8483232.1"/>
    </source>
</evidence>
<dbReference type="Proteomes" id="UP000774570">
    <property type="component" value="Unassembled WGS sequence"/>
</dbReference>
<keyword evidence="3" id="KW-1185">Reference proteome</keyword>
<feature type="domain" description="Thioredoxin-like fold" evidence="1">
    <location>
        <begin position="19"/>
        <end position="142"/>
    </location>
</feature>
<dbReference type="InterPro" id="IPR012336">
    <property type="entry name" value="Thioredoxin-like_fold"/>
</dbReference>
<protein>
    <submittedName>
        <fullName evidence="2">DsbC family protein</fullName>
    </submittedName>
</protein>
<evidence type="ECO:0000313" key="3">
    <source>
        <dbReference type="Proteomes" id="UP000774570"/>
    </source>
</evidence>
<dbReference type="RefSeq" id="WP_220166315.1">
    <property type="nucleotide sequence ID" value="NZ_JAIBOA010000007.1"/>
</dbReference>
<dbReference type="InterPro" id="IPR033954">
    <property type="entry name" value="DiS-bond_Isoase_DsbC/G"/>
</dbReference>
<proteinExistence type="predicted"/>
<dbReference type="PANTHER" id="PTHR35272:SF3">
    <property type="entry name" value="THIOL:DISULFIDE INTERCHANGE PROTEIN DSBC"/>
    <property type="match status" value="1"/>
</dbReference>
<evidence type="ECO:0000259" key="1">
    <source>
        <dbReference type="Pfam" id="PF13098"/>
    </source>
</evidence>
<dbReference type="SUPFAM" id="SSF52833">
    <property type="entry name" value="Thioredoxin-like"/>
    <property type="match status" value="1"/>
</dbReference>
<comment type="caution">
    <text evidence="2">The sequence shown here is derived from an EMBL/GenBank/DDBJ whole genome shotgun (WGS) entry which is preliminary data.</text>
</comment>
<dbReference type="CDD" id="cd03020">
    <property type="entry name" value="DsbA_DsbC_DsbG"/>
    <property type="match status" value="1"/>
</dbReference>
<dbReference type="InterPro" id="IPR036249">
    <property type="entry name" value="Thioredoxin-like_sf"/>
</dbReference>
<dbReference type="EMBL" id="JAIBOA010000007">
    <property type="protein sequence ID" value="MBW8483232.1"/>
    <property type="molecule type" value="Genomic_DNA"/>
</dbReference>
<dbReference type="Pfam" id="PF13098">
    <property type="entry name" value="Thioredoxin_2"/>
    <property type="match status" value="1"/>
</dbReference>